<dbReference type="PROSITE" id="PS50043">
    <property type="entry name" value="HTH_LUXR_2"/>
    <property type="match status" value="1"/>
</dbReference>
<protein>
    <submittedName>
        <fullName evidence="6">Putative LuxR family transcriptional regulator</fullName>
    </submittedName>
</protein>
<dbReference type="Proteomes" id="UP000005845">
    <property type="component" value="Unassembled WGS sequence"/>
</dbReference>
<dbReference type="Pfam" id="PF13191">
    <property type="entry name" value="AAA_16"/>
    <property type="match status" value="1"/>
</dbReference>
<feature type="region of interest" description="Disordered" evidence="4">
    <location>
        <begin position="1"/>
        <end position="26"/>
    </location>
</feature>
<dbReference type="InterPro" id="IPR000792">
    <property type="entry name" value="Tscrpt_reg_LuxR_C"/>
</dbReference>
<dbReference type="SMART" id="SM00421">
    <property type="entry name" value="HTH_LUXR"/>
    <property type="match status" value="1"/>
</dbReference>
<keyword evidence="7" id="KW-1185">Reference proteome</keyword>
<dbReference type="SUPFAM" id="SSF52540">
    <property type="entry name" value="P-loop containing nucleoside triphosphate hydrolases"/>
    <property type="match status" value="1"/>
</dbReference>
<dbReference type="EMBL" id="BAFC01000117">
    <property type="protein sequence ID" value="GAB41092.1"/>
    <property type="molecule type" value="Genomic_DNA"/>
</dbReference>
<dbReference type="SUPFAM" id="SSF46894">
    <property type="entry name" value="C-terminal effector domain of the bipartite response regulators"/>
    <property type="match status" value="1"/>
</dbReference>
<keyword evidence="3" id="KW-0804">Transcription</keyword>
<proteinExistence type="predicted"/>
<dbReference type="GO" id="GO:0003677">
    <property type="term" value="F:DNA binding"/>
    <property type="evidence" value="ECO:0007669"/>
    <property type="project" value="UniProtKB-KW"/>
</dbReference>
<dbReference type="AlphaFoldDB" id="H5U5T4"/>
<evidence type="ECO:0000256" key="2">
    <source>
        <dbReference type="ARBA" id="ARBA00023125"/>
    </source>
</evidence>
<dbReference type="InterPro" id="IPR016032">
    <property type="entry name" value="Sig_transdc_resp-reg_C-effctor"/>
</dbReference>
<comment type="caution">
    <text evidence="6">The sequence shown here is derived from an EMBL/GenBank/DDBJ whole genome shotgun (WGS) entry which is preliminary data.</text>
</comment>
<dbReference type="CDD" id="cd06170">
    <property type="entry name" value="LuxR_C_like"/>
    <property type="match status" value="1"/>
</dbReference>
<evidence type="ECO:0000256" key="3">
    <source>
        <dbReference type="ARBA" id="ARBA00023163"/>
    </source>
</evidence>
<evidence type="ECO:0000259" key="5">
    <source>
        <dbReference type="PROSITE" id="PS50043"/>
    </source>
</evidence>
<evidence type="ECO:0000313" key="6">
    <source>
        <dbReference type="EMBL" id="GAB41092.1"/>
    </source>
</evidence>
<dbReference type="PANTHER" id="PTHR44688">
    <property type="entry name" value="DNA-BINDING TRANSCRIPTIONAL ACTIVATOR DEVR_DOSR"/>
    <property type="match status" value="1"/>
</dbReference>
<keyword evidence="2" id="KW-0238">DNA-binding</keyword>
<dbReference type="RefSeq" id="WP_005208324.1">
    <property type="nucleotide sequence ID" value="NZ_BAFC01000117.1"/>
</dbReference>
<dbReference type="eggNOG" id="COG2909">
    <property type="taxonomic scope" value="Bacteria"/>
</dbReference>
<evidence type="ECO:0000313" key="7">
    <source>
        <dbReference type="Proteomes" id="UP000005845"/>
    </source>
</evidence>
<dbReference type="InterPro" id="IPR027417">
    <property type="entry name" value="P-loop_NTPase"/>
</dbReference>
<dbReference type="InterPro" id="IPR041664">
    <property type="entry name" value="AAA_16"/>
</dbReference>
<sequence>MSAECVAERSDDRAEPSGPVRRGTLLGREREQRELADVIDSVFAGGTGVLLVRGEPGVGKTALVTAVADGAGKAGASVLLGRAVAFEQSLPNALLQVLLLHLVDDPAHVASQHVSTLRLALGLDAGETPTPAALAGAAVSLVDEMSTRAPVVIVVDDLHHADQSSAAVLEALVIARLPRVAIVATAPTHMRCGFGPSTIIDVGPLDGDAASTLLPLNHPSMALDVRRRVLAPAEGNPLALRALPTELRYDQIDGSASLPPVLPMSTVLRDRLVPEIPDLPAATRRLLLMHALAPDTPVADLLATLGSRTCSDVVAPAITAGLIELSVVDGESPSADPPRIRFTPALIGSALMSAATDDERSSAYRSLARVPQCSAGITPDMSTGRTTFDDALAAQLEVAAEADLCTGEWRSGLARLRRAVELSGDPRERHRRLARATQVAARVDRDAAREMFVGMQTGQRHFENSITDALAASAVIVIDDNGDVDTAYRMLMDAFERTAPHDPDDPVVVEAVEALRELCWLGGRAELWEGYRRIVDEVAPEASSALGLVAALWKGPSTLSVVQQTTLDALITGLSVDHSPLWIGEIAEMAATFDRIDECRVVLDELIDGVDTRRDVASRPSIAAVWAMLQLAQEAFHRGRWSTTTELAQRAKVVCDVDGHDHLGWLADYLLGMVAAVRGEVDVVEQLAARMRAWALPRRAFVLVRFAEHLWTMVAGGRGDVGSVYIHATAVSPVGQLGPYVSMSGMIALDLVRSATRTGRGDDARAHVAAIEEARLDRISPRLNMIALACRAVISPDDSDALFEEALAVPGADQWVYEYARIQYTYGMELRRKQELVAARTQLRAALSTFVDLGATPWAARAEAELDATAPTRNVTAADSELTAYERRIADMAASGLTNKAVAERLDISHRTVGNHLYRIYAKLGVTSRVELRDVLAVPRSVPGGRAADRSGEERAVT</sequence>
<dbReference type="Pfam" id="PF00196">
    <property type="entry name" value="GerE"/>
    <property type="match status" value="1"/>
</dbReference>
<organism evidence="6 7">
    <name type="scientific">Gordonia sputi NBRC 100414</name>
    <dbReference type="NCBI Taxonomy" id="1089453"/>
    <lineage>
        <taxon>Bacteria</taxon>
        <taxon>Bacillati</taxon>
        <taxon>Actinomycetota</taxon>
        <taxon>Actinomycetes</taxon>
        <taxon>Mycobacteriales</taxon>
        <taxon>Gordoniaceae</taxon>
        <taxon>Gordonia</taxon>
    </lineage>
</organism>
<dbReference type="Gene3D" id="3.40.50.300">
    <property type="entry name" value="P-loop containing nucleotide triphosphate hydrolases"/>
    <property type="match status" value="1"/>
</dbReference>
<evidence type="ECO:0000256" key="1">
    <source>
        <dbReference type="ARBA" id="ARBA00023015"/>
    </source>
</evidence>
<keyword evidence="1" id="KW-0805">Transcription regulation</keyword>
<dbReference type="PRINTS" id="PR00038">
    <property type="entry name" value="HTHLUXR"/>
</dbReference>
<name>H5U5T4_9ACTN</name>
<feature type="domain" description="HTH luxR-type" evidence="5">
    <location>
        <begin position="875"/>
        <end position="940"/>
    </location>
</feature>
<dbReference type="PANTHER" id="PTHR44688:SF16">
    <property type="entry name" value="DNA-BINDING TRANSCRIPTIONAL ACTIVATOR DEVR_DOSR"/>
    <property type="match status" value="1"/>
</dbReference>
<accession>H5U5T4</accession>
<dbReference type="PROSITE" id="PS00622">
    <property type="entry name" value="HTH_LUXR_1"/>
    <property type="match status" value="1"/>
</dbReference>
<evidence type="ECO:0000256" key="4">
    <source>
        <dbReference type="SAM" id="MobiDB-lite"/>
    </source>
</evidence>
<dbReference type="InterPro" id="IPR036388">
    <property type="entry name" value="WH-like_DNA-bd_sf"/>
</dbReference>
<dbReference type="Gene3D" id="1.10.10.10">
    <property type="entry name" value="Winged helix-like DNA-binding domain superfamily/Winged helix DNA-binding domain"/>
    <property type="match status" value="1"/>
</dbReference>
<dbReference type="GO" id="GO:0006355">
    <property type="term" value="P:regulation of DNA-templated transcription"/>
    <property type="evidence" value="ECO:0007669"/>
    <property type="project" value="InterPro"/>
</dbReference>
<feature type="compositionally biased region" description="Basic and acidic residues" evidence="4">
    <location>
        <begin position="1"/>
        <end position="15"/>
    </location>
</feature>
<gene>
    <name evidence="6" type="ORF">GOSPT_119_00430</name>
</gene>
<reference evidence="6 7" key="1">
    <citation type="submission" date="2012-02" db="EMBL/GenBank/DDBJ databases">
        <title>Whole genome shotgun sequence of Gordonia sputi NBRC 100414.</title>
        <authorList>
            <person name="Yoshida I."/>
            <person name="Hosoyama A."/>
            <person name="Tsuchikane K."/>
            <person name="Katsumata H."/>
            <person name="Yamazaki S."/>
            <person name="Fujita N."/>
        </authorList>
    </citation>
    <scope>NUCLEOTIDE SEQUENCE [LARGE SCALE GENOMIC DNA]</scope>
    <source>
        <strain evidence="6 7">NBRC 100414</strain>
    </source>
</reference>